<protein>
    <submittedName>
        <fullName evidence="1">Uncharacterized protein</fullName>
    </submittedName>
</protein>
<keyword evidence="2" id="KW-1185">Reference proteome</keyword>
<dbReference type="Proteomes" id="UP000838821">
    <property type="component" value="Unassembled WGS sequence"/>
</dbReference>
<proteinExistence type="predicted"/>
<dbReference type="EMBL" id="CAKMMW010000050">
    <property type="protein sequence ID" value="CAH1232475.1"/>
    <property type="molecule type" value="Genomic_DNA"/>
</dbReference>
<gene>
    <name evidence="1" type="ORF">PAECIP111891_07019</name>
</gene>
<evidence type="ECO:0000313" key="1">
    <source>
        <dbReference type="EMBL" id="CAH1232475.1"/>
    </source>
</evidence>
<name>A0ABM9D1L5_9BACL</name>
<accession>A0ABM9D1L5</accession>
<reference evidence="1" key="1">
    <citation type="submission" date="2022-01" db="EMBL/GenBank/DDBJ databases">
        <authorList>
            <person name="Criscuolo A."/>
        </authorList>
    </citation>
    <scope>NUCLEOTIDE SEQUENCE</scope>
    <source>
        <strain evidence="1">CIP111891</strain>
    </source>
</reference>
<sequence>MIGSLRCVNEQLSSNLRIIWKGVERKNEMVDKYVYWEK</sequence>
<evidence type="ECO:0000313" key="2">
    <source>
        <dbReference type="Proteomes" id="UP000838821"/>
    </source>
</evidence>
<organism evidence="1 2">
    <name type="scientific">Paenibacillus allorhizoplanae</name>
    <dbReference type="NCBI Taxonomy" id="2905648"/>
    <lineage>
        <taxon>Bacteria</taxon>
        <taxon>Bacillati</taxon>
        <taxon>Bacillota</taxon>
        <taxon>Bacilli</taxon>
        <taxon>Bacillales</taxon>
        <taxon>Paenibacillaceae</taxon>
        <taxon>Paenibacillus</taxon>
    </lineage>
</organism>
<comment type="caution">
    <text evidence="1">The sequence shown here is derived from an EMBL/GenBank/DDBJ whole genome shotgun (WGS) entry which is preliminary data.</text>
</comment>